<gene>
    <name evidence="3" type="ORF">CBW24_07405</name>
</gene>
<dbReference type="RefSeq" id="WP_198405242.1">
    <property type="nucleotide sequence ID" value="NZ_CP021404.1"/>
</dbReference>
<evidence type="ECO:0000256" key="2">
    <source>
        <dbReference type="SAM" id="SignalP"/>
    </source>
</evidence>
<feature type="compositionally biased region" description="Gly residues" evidence="1">
    <location>
        <begin position="102"/>
        <end position="136"/>
    </location>
</feature>
<reference evidence="3 4" key="1">
    <citation type="submission" date="2017-05" db="EMBL/GenBank/DDBJ databases">
        <title>Comparative genomic and metabolic analysis of manganese-oxidizing mechanisms in Celeribater manganoxidans DY25T: its adaption to the environment of polymetallic nodule.</title>
        <authorList>
            <person name="Wang X."/>
        </authorList>
    </citation>
    <scope>NUCLEOTIDE SEQUENCE [LARGE SCALE GENOMIC DNA]</scope>
    <source>
        <strain evidence="3 4">DY25</strain>
    </source>
</reference>
<evidence type="ECO:0000313" key="4">
    <source>
        <dbReference type="Proteomes" id="UP000219050"/>
    </source>
</evidence>
<accession>A0A291LYU1</accession>
<feature type="chain" id="PRO_5012380711" evidence="2">
    <location>
        <begin position="35"/>
        <end position="242"/>
    </location>
</feature>
<feature type="compositionally biased region" description="Low complexity" evidence="1">
    <location>
        <begin position="137"/>
        <end position="147"/>
    </location>
</feature>
<dbReference type="Proteomes" id="UP000219050">
    <property type="component" value="Chromosome"/>
</dbReference>
<proteinExistence type="predicted"/>
<sequence>MTYSSFITMRQAASRRGLAALSVSAICAAAPVTALDLGASVSIGGGSLASVDANVGNTSVGADVLGGGNVADVDADVLGGSGNGGISADACVGHCGSSGGGAGSGGGSGSGGGTDTAGGGGATGGGSTGGGTGGSATDGTNGNGNDATLVTRRATGMVPPIQSGPYRCAKGGNTSLYEGYPVMDNQGRWVGTAHSITLGGDRSINTLRLMSASGNCTAVKGGAVVSRGQSLQLGFGAERLGL</sequence>
<dbReference type="EMBL" id="CP021404">
    <property type="protein sequence ID" value="ATI41840.1"/>
    <property type="molecule type" value="Genomic_DNA"/>
</dbReference>
<keyword evidence="2" id="KW-0732">Signal</keyword>
<name>A0A291LYU1_9RHOB</name>
<dbReference type="AlphaFoldDB" id="A0A291LYU1"/>
<feature type="signal peptide" evidence="2">
    <location>
        <begin position="1"/>
        <end position="34"/>
    </location>
</feature>
<protein>
    <submittedName>
        <fullName evidence="3">Uncharacterized protein</fullName>
    </submittedName>
</protein>
<dbReference type="KEGG" id="cmag:CBW24_07405"/>
<keyword evidence="4" id="KW-1185">Reference proteome</keyword>
<organism evidence="3 4">
    <name type="scientific">Pacificitalea manganoxidans</name>
    <dbReference type="NCBI Taxonomy" id="1411902"/>
    <lineage>
        <taxon>Bacteria</taxon>
        <taxon>Pseudomonadati</taxon>
        <taxon>Pseudomonadota</taxon>
        <taxon>Alphaproteobacteria</taxon>
        <taxon>Rhodobacterales</taxon>
        <taxon>Paracoccaceae</taxon>
        <taxon>Pacificitalea</taxon>
    </lineage>
</organism>
<feature type="region of interest" description="Disordered" evidence="1">
    <location>
        <begin position="102"/>
        <end position="147"/>
    </location>
</feature>
<evidence type="ECO:0000313" key="3">
    <source>
        <dbReference type="EMBL" id="ATI41840.1"/>
    </source>
</evidence>
<evidence type="ECO:0000256" key="1">
    <source>
        <dbReference type="SAM" id="MobiDB-lite"/>
    </source>
</evidence>